<keyword evidence="1 2" id="KW-0732">Signal</keyword>
<dbReference type="Pfam" id="PF00497">
    <property type="entry name" value="SBP_bac_3"/>
    <property type="match status" value="1"/>
</dbReference>
<dbReference type="Proteomes" id="UP001500851">
    <property type="component" value="Unassembled WGS sequence"/>
</dbReference>
<sequence length="301" mass="32066">MSLKRTLALAAVTAVAISSLAACAPQVDDKKSGDQTGVDLTKITVNKDAAAQVPAEVSKAGKIIIGVDPTYAPNEFKDKNGKPIGWEVDLMNAAAKKLGLETEYRVAKFDNIVPSILGEKYDLGIGGYYDSKMRQETMDIIDFFKAGNQFASPKDKPITEELQVCGMKVGAQNGGSAILDYLPTVQKKCDAAGKGKIEILGYDTQDEQTAALTLGRADAMVSDSPVTSYAVKLSKGKLIGSPIYDEVLSGAIVKKDRGEFAEALRAAVQDLSDDGTYAKLLQYWGVEQGAIDKITINAATK</sequence>
<dbReference type="RefSeq" id="WP_344029605.1">
    <property type="nucleotide sequence ID" value="NZ_BAAAOB010000001.1"/>
</dbReference>
<accession>A0ABN2LAE8</accession>
<feature type="chain" id="PRO_5045313838" evidence="2">
    <location>
        <begin position="25"/>
        <end position="301"/>
    </location>
</feature>
<dbReference type="Gene3D" id="3.40.190.10">
    <property type="entry name" value="Periplasmic binding protein-like II"/>
    <property type="match status" value="2"/>
</dbReference>
<dbReference type="PROSITE" id="PS51257">
    <property type="entry name" value="PROKAR_LIPOPROTEIN"/>
    <property type="match status" value="1"/>
</dbReference>
<evidence type="ECO:0000313" key="5">
    <source>
        <dbReference type="Proteomes" id="UP001500851"/>
    </source>
</evidence>
<name>A0ABN2LAE8_9MICO</name>
<evidence type="ECO:0000313" key="4">
    <source>
        <dbReference type="EMBL" id="GAA1781353.1"/>
    </source>
</evidence>
<feature type="signal peptide" evidence="2">
    <location>
        <begin position="1"/>
        <end position="24"/>
    </location>
</feature>
<feature type="domain" description="Solute-binding protein family 3/N-terminal" evidence="3">
    <location>
        <begin position="62"/>
        <end position="288"/>
    </location>
</feature>
<dbReference type="InterPro" id="IPR001638">
    <property type="entry name" value="Solute-binding_3/MltF_N"/>
</dbReference>
<dbReference type="CDD" id="cd01004">
    <property type="entry name" value="PBP2_MidA_like"/>
    <property type="match status" value="1"/>
</dbReference>
<dbReference type="SUPFAM" id="SSF53850">
    <property type="entry name" value="Periplasmic binding protein-like II"/>
    <property type="match status" value="1"/>
</dbReference>
<proteinExistence type="predicted"/>
<evidence type="ECO:0000259" key="3">
    <source>
        <dbReference type="SMART" id="SM00062"/>
    </source>
</evidence>
<evidence type="ECO:0000256" key="2">
    <source>
        <dbReference type="SAM" id="SignalP"/>
    </source>
</evidence>
<dbReference type="PANTHER" id="PTHR35936:SF17">
    <property type="entry name" value="ARGININE-BINDING EXTRACELLULAR PROTEIN ARTP"/>
    <property type="match status" value="1"/>
</dbReference>
<reference evidence="4 5" key="1">
    <citation type="journal article" date="2019" name="Int. J. Syst. Evol. Microbiol.">
        <title>The Global Catalogue of Microorganisms (GCM) 10K type strain sequencing project: providing services to taxonomists for standard genome sequencing and annotation.</title>
        <authorList>
            <consortium name="The Broad Institute Genomics Platform"/>
            <consortium name="The Broad Institute Genome Sequencing Center for Infectious Disease"/>
            <person name="Wu L."/>
            <person name="Ma J."/>
        </authorList>
    </citation>
    <scope>NUCLEOTIDE SEQUENCE [LARGE SCALE GENOMIC DNA]</scope>
    <source>
        <strain evidence="4 5">JCM 14736</strain>
    </source>
</reference>
<evidence type="ECO:0000256" key="1">
    <source>
        <dbReference type="ARBA" id="ARBA00022729"/>
    </source>
</evidence>
<comment type="caution">
    <text evidence="4">The sequence shown here is derived from an EMBL/GenBank/DDBJ whole genome shotgun (WGS) entry which is preliminary data.</text>
</comment>
<protein>
    <submittedName>
        <fullName evidence="4">ABC transporter substrate-binding protein</fullName>
    </submittedName>
</protein>
<gene>
    <name evidence="4" type="ORF">GCM10009768_07900</name>
</gene>
<dbReference type="SMART" id="SM00062">
    <property type="entry name" value="PBPb"/>
    <property type="match status" value="1"/>
</dbReference>
<keyword evidence="5" id="KW-1185">Reference proteome</keyword>
<dbReference type="EMBL" id="BAAAOB010000001">
    <property type="protein sequence ID" value="GAA1781353.1"/>
    <property type="molecule type" value="Genomic_DNA"/>
</dbReference>
<organism evidence="4 5">
    <name type="scientific">Leucobacter iarius</name>
    <dbReference type="NCBI Taxonomy" id="333963"/>
    <lineage>
        <taxon>Bacteria</taxon>
        <taxon>Bacillati</taxon>
        <taxon>Actinomycetota</taxon>
        <taxon>Actinomycetes</taxon>
        <taxon>Micrococcales</taxon>
        <taxon>Microbacteriaceae</taxon>
        <taxon>Leucobacter</taxon>
    </lineage>
</organism>
<dbReference type="PANTHER" id="PTHR35936">
    <property type="entry name" value="MEMBRANE-BOUND LYTIC MUREIN TRANSGLYCOSYLASE F"/>
    <property type="match status" value="1"/>
</dbReference>